<evidence type="ECO:0000313" key="2">
    <source>
        <dbReference type="Proteomes" id="UP000634229"/>
    </source>
</evidence>
<evidence type="ECO:0000313" key="1">
    <source>
        <dbReference type="EMBL" id="MBL1100715.1"/>
    </source>
</evidence>
<dbReference type="SUPFAM" id="SSF81923">
    <property type="entry name" value="Double Clp-N motif"/>
    <property type="match status" value="1"/>
</dbReference>
<accession>A0ABS1NKW8</accession>
<dbReference type="InterPro" id="IPR036628">
    <property type="entry name" value="Clp_N_dom_sf"/>
</dbReference>
<sequence length="198" mass="20410">MRSRTLSTGAAAAGFEDRLGGCLTAVVAGARRRAFRDGDKHIDTAHLLHSLVESDPWVQDACPGGPPQVVRLLGYLVQRTIGYGLRWSGAVEESGAGPVVVAGVRDGDGAPAASGGRNLFGLHGWAAPGWSPAAAVALEAAVRRAAARGAAYADGPDLFAALLRDRGCRAVEVLRRAGVDVEALVMTVDGEICQQSTG</sequence>
<protein>
    <submittedName>
        <fullName evidence="1">Peptidase</fullName>
    </submittedName>
</protein>
<dbReference type="Proteomes" id="UP000634229">
    <property type="component" value="Unassembled WGS sequence"/>
</dbReference>
<comment type="caution">
    <text evidence="1">The sequence shown here is derived from an EMBL/GenBank/DDBJ whole genome shotgun (WGS) entry which is preliminary data.</text>
</comment>
<name>A0ABS1NKW8_9ACTN</name>
<proteinExistence type="predicted"/>
<gene>
    <name evidence="1" type="ORF">JK363_29445</name>
</gene>
<keyword evidence="2" id="KW-1185">Reference proteome</keyword>
<organism evidence="1 2">
    <name type="scientific">Streptomyces coffeae</name>
    <dbReference type="NCBI Taxonomy" id="621382"/>
    <lineage>
        <taxon>Bacteria</taxon>
        <taxon>Bacillati</taxon>
        <taxon>Actinomycetota</taxon>
        <taxon>Actinomycetes</taxon>
        <taxon>Kitasatosporales</taxon>
        <taxon>Streptomycetaceae</taxon>
        <taxon>Streptomyces</taxon>
    </lineage>
</organism>
<dbReference type="Gene3D" id="1.10.1780.10">
    <property type="entry name" value="Clp, N-terminal domain"/>
    <property type="match status" value="1"/>
</dbReference>
<dbReference type="RefSeq" id="WP_201879496.1">
    <property type="nucleotide sequence ID" value="NZ_JAERRF010000021.1"/>
</dbReference>
<reference evidence="1 2" key="1">
    <citation type="submission" date="2021-01" db="EMBL/GenBank/DDBJ databases">
        <title>WGS of actinomycetes isolated from Thailand.</title>
        <authorList>
            <person name="Thawai C."/>
        </authorList>
    </citation>
    <scope>NUCLEOTIDE SEQUENCE [LARGE SCALE GENOMIC DNA]</scope>
    <source>
        <strain evidence="1 2">CA1R205</strain>
    </source>
</reference>
<dbReference type="EMBL" id="JAERRF010000021">
    <property type="protein sequence ID" value="MBL1100715.1"/>
    <property type="molecule type" value="Genomic_DNA"/>
</dbReference>